<keyword evidence="2" id="KW-1185">Reference proteome</keyword>
<organism evidence="1 2">
    <name type="scientific">Callosobruchus maculatus</name>
    <name type="common">Southern cowpea weevil</name>
    <name type="synonym">Pulse bruchid</name>
    <dbReference type="NCBI Taxonomy" id="64391"/>
    <lineage>
        <taxon>Eukaryota</taxon>
        <taxon>Metazoa</taxon>
        <taxon>Ecdysozoa</taxon>
        <taxon>Arthropoda</taxon>
        <taxon>Hexapoda</taxon>
        <taxon>Insecta</taxon>
        <taxon>Pterygota</taxon>
        <taxon>Neoptera</taxon>
        <taxon>Endopterygota</taxon>
        <taxon>Coleoptera</taxon>
        <taxon>Polyphaga</taxon>
        <taxon>Cucujiformia</taxon>
        <taxon>Chrysomeloidea</taxon>
        <taxon>Chrysomelidae</taxon>
        <taxon>Bruchinae</taxon>
        <taxon>Bruchini</taxon>
        <taxon>Callosobruchus</taxon>
    </lineage>
</organism>
<reference evidence="1 2" key="1">
    <citation type="submission" date="2019-01" db="EMBL/GenBank/DDBJ databases">
        <authorList>
            <person name="Sayadi A."/>
        </authorList>
    </citation>
    <scope>NUCLEOTIDE SEQUENCE [LARGE SCALE GENOMIC DNA]</scope>
</reference>
<evidence type="ECO:0000313" key="1">
    <source>
        <dbReference type="EMBL" id="VEN36398.1"/>
    </source>
</evidence>
<name>A0A653BLC8_CALMS</name>
<dbReference type="Proteomes" id="UP000410492">
    <property type="component" value="Unassembled WGS sequence"/>
</dbReference>
<dbReference type="OrthoDB" id="5573735at2759"/>
<evidence type="ECO:0000313" key="2">
    <source>
        <dbReference type="Proteomes" id="UP000410492"/>
    </source>
</evidence>
<sequence>MSELFQNIPVTFFVEYYFNDLLRTRYVAIFSRTFSNIRNRTIFCM</sequence>
<gene>
    <name evidence="1" type="ORF">CALMAC_LOCUS2029</name>
</gene>
<proteinExistence type="predicted"/>
<protein>
    <submittedName>
        <fullName evidence="1">Uncharacterized protein</fullName>
    </submittedName>
</protein>
<dbReference type="AlphaFoldDB" id="A0A653BLC8"/>
<accession>A0A653BLC8</accession>
<dbReference type="EMBL" id="CAACVG010002371">
    <property type="protein sequence ID" value="VEN36398.1"/>
    <property type="molecule type" value="Genomic_DNA"/>
</dbReference>